<dbReference type="Gene3D" id="1.10.1420.10">
    <property type="match status" value="1"/>
</dbReference>
<evidence type="ECO:0000256" key="1">
    <source>
        <dbReference type="ARBA" id="ARBA00022741"/>
    </source>
</evidence>
<dbReference type="PANTHER" id="PTHR11361">
    <property type="entry name" value="DNA MISMATCH REPAIR PROTEIN MUTS FAMILY MEMBER"/>
    <property type="match status" value="1"/>
</dbReference>
<evidence type="ECO:0000256" key="4">
    <source>
        <dbReference type="SAM" id="Phobius"/>
    </source>
</evidence>
<dbReference type="RefSeq" id="WP_346760135.1">
    <property type="nucleotide sequence ID" value="NZ_JAUJEB010000005.1"/>
</dbReference>
<dbReference type="InterPro" id="IPR036187">
    <property type="entry name" value="DNA_mismatch_repair_MutS_sf"/>
</dbReference>
<dbReference type="PANTHER" id="PTHR11361:SF99">
    <property type="entry name" value="DNA MISMATCH REPAIR PROTEIN"/>
    <property type="match status" value="1"/>
</dbReference>
<dbReference type="SUPFAM" id="SSF48334">
    <property type="entry name" value="DNA repair protein MutS, domain III"/>
    <property type="match status" value="1"/>
</dbReference>
<evidence type="ECO:0000259" key="5">
    <source>
        <dbReference type="SMART" id="SM00534"/>
    </source>
</evidence>
<accession>A0ABT8LAL1</accession>
<dbReference type="InterPro" id="IPR000432">
    <property type="entry name" value="DNA_mismatch_repair_MutS_C"/>
</dbReference>
<keyword evidence="2" id="KW-0067">ATP-binding</keyword>
<feature type="transmembrane region" description="Helical" evidence="4">
    <location>
        <begin position="326"/>
        <end position="347"/>
    </location>
</feature>
<keyword evidence="4" id="KW-1133">Transmembrane helix</keyword>
<organism evidence="6 7">
    <name type="scientific">Agaribacillus aureus</name>
    <dbReference type="NCBI Taxonomy" id="3051825"/>
    <lineage>
        <taxon>Bacteria</taxon>
        <taxon>Pseudomonadati</taxon>
        <taxon>Bacteroidota</taxon>
        <taxon>Cytophagia</taxon>
        <taxon>Cytophagales</taxon>
        <taxon>Splendidivirgaceae</taxon>
        <taxon>Agaribacillus</taxon>
    </lineage>
</organism>
<dbReference type="Proteomes" id="UP001172083">
    <property type="component" value="Unassembled WGS sequence"/>
</dbReference>
<protein>
    <submittedName>
        <fullName evidence="6">DNA mismatch repair protein MutS</fullName>
    </submittedName>
</protein>
<dbReference type="InterPro" id="IPR027417">
    <property type="entry name" value="P-loop_NTPase"/>
</dbReference>
<sequence length="600" mass="67861">MESPKATFERVIQQQTGIASKLKQQYAFWSGIRVTVFLVLLAAIIYFANLRNMELVITLVLIFPVLFGLLIKYHNKIAFNRDHAENLRQINQQEILRLQGNLKSLNGGSEYIESLHPYNIDLDIFGNHSVFQLLNRSTTFGAKSLLAEWLSAPSQKKCIEDRQAAVGELMPKFDWRQDFQAHGMHFQQEENRIRPLLTWLGKGNILEAENLYKTLLFTMPLIATGSLVLFLLDYSFYFLLAAIAVNGIILKSTFLAAKDTTTYTSEGSIALKAYSLLIKKVEDEAFEAPLLRNLKDKFEHDHFKASVEIKRLQQILYSLESRANTFYWLLNILLLLDVFWLLKASAWKRKNKKYAKKWFDTIHEFEVLNGIAGFGYANPDYTMPVITDENYHLSGTSMGHPLIIGKKRVVNDFDMHGKGNIIIVTGSNMSGKSTFLRTVGVNAVLALMGAPVCARDFTISVCQVFTSMRTQDNLEESVSSFYAELKRLKQLLDLIGTTHPVLFMLDEILKGTNSRDRHSGAASLIKQLTALDSFGFVSTHDLELGALSNHSGTGNIQNFSFNSQIIDDEIIFDYKLHPGLCKSFNASKLMEKMGIKTTEG</sequence>
<feature type="transmembrane region" description="Helical" evidence="4">
    <location>
        <begin position="221"/>
        <end position="249"/>
    </location>
</feature>
<dbReference type="SMART" id="SM00534">
    <property type="entry name" value="MUTSac"/>
    <property type="match status" value="1"/>
</dbReference>
<dbReference type="EMBL" id="JAUJEB010000005">
    <property type="protein sequence ID" value="MDN5214797.1"/>
    <property type="molecule type" value="Genomic_DNA"/>
</dbReference>
<keyword evidence="1" id="KW-0547">Nucleotide-binding</keyword>
<keyword evidence="3" id="KW-0238">DNA-binding</keyword>
<keyword evidence="7" id="KW-1185">Reference proteome</keyword>
<evidence type="ECO:0000313" key="6">
    <source>
        <dbReference type="EMBL" id="MDN5214797.1"/>
    </source>
</evidence>
<dbReference type="SUPFAM" id="SSF52540">
    <property type="entry name" value="P-loop containing nucleoside triphosphate hydrolases"/>
    <property type="match status" value="1"/>
</dbReference>
<feature type="domain" description="DNA mismatch repair proteins mutS family" evidence="5">
    <location>
        <begin position="419"/>
        <end position="594"/>
    </location>
</feature>
<reference evidence="6" key="1">
    <citation type="submission" date="2023-06" db="EMBL/GenBank/DDBJ databases">
        <title>Genomic of Agaribacillus aureum.</title>
        <authorList>
            <person name="Wang G."/>
        </authorList>
    </citation>
    <scope>NUCLEOTIDE SEQUENCE</scope>
    <source>
        <strain evidence="6">BMA12</strain>
    </source>
</reference>
<feature type="transmembrane region" description="Helical" evidence="4">
    <location>
        <begin position="53"/>
        <end position="71"/>
    </location>
</feature>
<comment type="caution">
    <text evidence="6">The sequence shown here is derived from an EMBL/GenBank/DDBJ whole genome shotgun (WGS) entry which is preliminary data.</text>
</comment>
<evidence type="ECO:0000256" key="2">
    <source>
        <dbReference type="ARBA" id="ARBA00022840"/>
    </source>
</evidence>
<keyword evidence="4" id="KW-0812">Transmembrane</keyword>
<feature type="transmembrane region" description="Helical" evidence="4">
    <location>
        <begin position="26"/>
        <end position="47"/>
    </location>
</feature>
<evidence type="ECO:0000313" key="7">
    <source>
        <dbReference type="Proteomes" id="UP001172083"/>
    </source>
</evidence>
<dbReference type="Gene3D" id="3.40.50.300">
    <property type="entry name" value="P-loop containing nucleotide triphosphate hydrolases"/>
    <property type="match status" value="1"/>
</dbReference>
<proteinExistence type="predicted"/>
<keyword evidence="4" id="KW-0472">Membrane</keyword>
<gene>
    <name evidence="6" type="ORF">QQ020_22145</name>
</gene>
<dbReference type="Pfam" id="PF00488">
    <property type="entry name" value="MutS_V"/>
    <property type="match status" value="1"/>
</dbReference>
<evidence type="ECO:0000256" key="3">
    <source>
        <dbReference type="ARBA" id="ARBA00023125"/>
    </source>
</evidence>
<dbReference type="InterPro" id="IPR045076">
    <property type="entry name" value="MutS"/>
</dbReference>
<name>A0ABT8LAL1_9BACT</name>